<dbReference type="Proteomes" id="UP001059672">
    <property type="component" value="Chromosome"/>
</dbReference>
<dbReference type="Pfam" id="PF05164">
    <property type="entry name" value="ZapA"/>
    <property type="match status" value="1"/>
</dbReference>
<dbReference type="InterPro" id="IPR007838">
    <property type="entry name" value="Cell_div_ZapA-like"/>
</dbReference>
<keyword evidence="5" id="KW-1185">Reference proteome</keyword>
<evidence type="ECO:0000313" key="4">
    <source>
        <dbReference type="EMBL" id="UTW08666.1"/>
    </source>
</evidence>
<dbReference type="InterPro" id="IPR042233">
    <property type="entry name" value="Cell_div_ZapA_N"/>
</dbReference>
<reference evidence="4" key="1">
    <citation type="submission" date="2021-04" db="EMBL/GenBank/DDBJ databases">
        <title>Oceanospirillales bacteria with DddD are important DMSP degraders in coastal seawater.</title>
        <authorList>
            <person name="Liu J."/>
        </authorList>
    </citation>
    <scope>NUCLEOTIDE SEQUENCE</scope>
    <source>
        <strain evidence="4">D13-4</strain>
    </source>
</reference>
<dbReference type="Gene3D" id="3.30.160.880">
    <property type="entry name" value="Cell division protein ZapA protomer, N-terminal domain"/>
    <property type="match status" value="1"/>
</dbReference>
<dbReference type="GO" id="GO:0051301">
    <property type="term" value="P:cell division"/>
    <property type="evidence" value="ECO:0007669"/>
    <property type="project" value="UniProtKB-KW"/>
</dbReference>
<keyword evidence="4" id="KW-0131">Cell cycle</keyword>
<keyword evidence="2 3" id="KW-0175">Coiled coil</keyword>
<dbReference type="EMBL" id="CP073346">
    <property type="protein sequence ID" value="UTW08666.1"/>
    <property type="molecule type" value="Genomic_DNA"/>
</dbReference>
<gene>
    <name evidence="4" type="ORF">KDW96_04945</name>
</gene>
<evidence type="ECO:0000256" key="2">
    <source>
        <dbReference type="ARBA" id="ARBA00023054"/>
    </source>
</evidence>
<comment type="similarity">
    <text evidence="1">Belongs to the ZapA family. Type 1 subfamily.</text>
</comment>
<evidence type="ECO:0000256" key="1">
    <source>
        <dbReference type="ARBA" id="ARBA00010074"/>
    </source>
</evidence>
<name>A0ABY5HA19_9PSED</name>
<proteinExistence type="inferred from homology"/>
<protein>
    <submittedName>
        <fullName evidence="4">Cell division protein ZapA</fullName>
    </submittedName>
</protein>
<dbReference type="InterPro" id="IPR036192">
    <property type="entry name" value="Cell_div_ZapA-like_sf"/>
</dbReference>
<evidence type="ECO:0000313" key="5">
    <source>
        <dbReference type="Proteomes" id="UP001059672"/>
    </source>
</evidence>
<keyword evidence="4" id="KW-0132">Cell division</keyword>
<organism evidence="4 5">
    <name type="scientific">Pseudomonas benzenivorans</name>
    <dbReference type="NCBI Taxonomy" id="556533"/>
    <lineage>
        <taxon>Bacteria</taxon>
        <taxon>Pseudomonadati</taxon>
        <taxon>Pseudomonadota</taxon>
        <taxon>Gammaproteobacteria</taxon>
        <taxon>Pseudomonadales</taxon>
        <taxon>Pseudomonadaceae</taxon>
        <taxon>Pseudomonas</taxon>
    </lineage>
</organism>
<accession>A0ABY5HA19</accession>
<evidence type="ECO:0000256" key="3">
    <source>
        <dbReference type="SAM" id="Coils"/>
    </source>
</evidence>
<feature type="coiled-coil region" evidence="3">
    <location>
        <begin position="65"/>
        <end position="92"/>
    </location>
</feature>
<sequence length="120" mass="12984">MSQDGDTVTVISILGNDYCVKAPAGKQQALNESAQLLKKLLAETKAASPSLIGDRLLVLTALKLCAQQAELEQRHRRELQQLEERLSNRVADIASLIPRIVEDTLASPGEIAVAVPGRSR</sequence>
<dbReference type="SUPFAM" id="SSF102829">
    <property type="entry name" value="Cell division protein ZapA-like"/>
    <property type="match status" value="1"/>
</dbReference>